<dbReference type="KEGG" id="cheb:HH215_31185"/>
<evidence type="ECO:0000256" key="9">
    <source>
        <dbReference type="ARBA" id="ARBA00049486"/>
    </source>
</evidence>
<dbReference type="EMBL" id="CP051680">
    <property type="protein sequence ID" value="QJD87203.1"/>
    <property type="molecule type" value="Genomic_DNA"/>
</dbReference>
<sequence length="199" mass="21922">MFKPKESLLSKLKEDLRMLIDKEPSRMDMFRAVLLKREFHIMMIYRLSHFFYNLKLSYLATVMQRINIMFYGVEISFKINIGSGFRINHGVGTVIGDAVIHTSVTVFQNVTIGANYPELTSSNKPKGYPTIEERVVIFPGAVIVGPITIGKNSVIGANAVIVSNIPPESVIAAPKAVEIGSSAISDMTNSVALMSQVAQ</sequence>
<evidence type="ECO:0000256" key="2">
    <source>
        <dbReference type="ARBA" id="ARBA00007274"/>
    </source>
</evidence>
<evidence type="ECO:0000313" key="12">
    <source>
        <dbReference type="Proteomes" id="UP000502248"/>
    </source>
</evidence>
<evidence type="ECO:0000256" key="1">
    <source>
        <dbReference type="ARBA" id="ARBA00004876"/>
    </source>
</evidence>
<reference evidence="11 12" key="1">
    <citation type="submission" date="2020-04" db="EMBL/GenBank/DDBJ databases">
        <title>Genome sequencing of novel species.</title>
        <authorList>
            <person name="Heo J."/>
            <person name="Kim S.-J."/>
            <person name="Kim J.-S."/>
            <person name="Hong S.-B."/>
            <person name="Kwon S.-W."/>
        </authorList>
    </citation>
    <scope>NUCLEOTIDE SEQUENCE [LARGE SCALE GENOMIC DNA]</scope>
    <source>
        <strain evidence="11 12">MFER-1</strain>
    </source>
</reference>
<keyword evidence="12" id="KW-1185">Reference proteome</keyword>
<proteinExistence type="inferred from homology"/>
<dbReference type="PIRSF" id="PIRSF000441">
    <property type="entry name" value="CysE"/>
    <property type="match status" value="1"/>
</dbReference>
<evidence type="ECO:0000256" key="3">
    <source>
        <dbReference type="ARBA" id="ARBA00013266"/>
    </source>
</evidence>
<dbReference type="CDD" id="cd03354">
    <property type="entry name" value="LbH_SAT"/>
    <property type="match status" value="1"/>
</dbReference>
<comment type="pathway">
    <text evidence="1">Amino-acid biosynthesis; L-cysteine biosynthesis; L-cysteine from L-serine: step 1/2.</text>
</comment>
<dbReference type="Gene3D" id="1.10.3130.10">
    <property type="entry name" value="serine acetyltransferase, domain 1"/>
    <property type="match status" value="1"/>
</dbReference>
<keyword evidence="5" id="KW-0028">Amino-acid biosynthesis</keyword>
<dbReference type="Gene3D" id="2.160.10.10">
    <property type="entry name" value="Hexapeptide repeat proteins"/>
    <property type="match status" value="1"/>
</dbReference>
<dbReference type="SUPFAM" id="SSF51161">
    <property type="entry name" value="Trimeric LpxA-like enzymes"/>
    <property type="match status" value="1"/>
</dbReference>
<evidence type="ECO:0000256" key="7">
    <source>
        <dbReference type="ARBA" id="ARBA00023192"/>
    </source>
</evidence>
<comment type="similarity">
    <text evidence="2 10">Belongs to the transferase hexapeptide repeat family.</text>
</comment>
<dbReference type="EC" id="2.3.1.30" evidence="3 10"/>
<dbReference type="InterPro" id="IPR045304">
    <property type="entry name" value="LbH_SAT"/>
</dbReference>
<gene>
    <name evidence="11" type="ORF">HH215_31185</name>
</gene>
<dbReference type="Pfam" id="PF00132">
    <property type="entry name" value="Hexapep"/>
    <property type="match status" value="1"/>
</dbReference>
<dbReference type="InterPro" id="IPR042122">
    <property type="entry name" value="Ser_AcTrfase_N_sf"/>
</dbReference>
<evidence type="ECO:0000256" key="10">
    <source>
        <dbReference type="PIRNR" id="PIRNR000441"/>
    </source>
</evidence>
<evidence type="ECO:0000256" key="4">
    <source>
        <dbReference type="ARBA" id="ARBA00018522"/>
    </source>
</evidence>
<dbReference type="Proteomes" id="UP000502248">
    <property type="component" value="Chromosome"/>
</dbReference>
<dbReference type="InterPro" id="IPR005881">
    <property type="entry name" value="Ser_O-AcTrfase"/>
</dbReference>
<keyword evidence="7" id="KW-0198">Cysteine biosynthesis</keyword>
<dbReference type="PANTHER" id="PTHR42811">
    <property type="entry name" value="SERINE ACETYLTRANSFERASE"/>
    <property type="match status" value="1"/>
</dbReference>
<evidence type="ECO:0000256" key="6">
    <source>
        <dbReference type="ARBA" id="ARBA00022679"/>
    </source>
</evidence>
<dbReference type="RefSeq" id="WP_169283449.1">
    <property type="nucleotide sequence ID" value="NZ_CP051680.1"/>
</dbReference>
<dbReference type="GO" id="GO:0005737">
    <property type="term" value="C:cytoplasm"/>
    <property type="evidence" value="ECO:0007669"/>
    <property type="project" value="InterPro"/>
</dbReference>
<keyword evidence="6 10" id="KW-0808">Transferase</keyword>
<evidence type="ECO:0000313" key="11">
    <source>
        <dbReference type="EMBL" id="QJD87203.1"/>
    </source>
</evidence>
<dbReference type="GO" id="GO:0006535">
    <property type="term" value="P:cysteine biosynthetic process from serine"/>
    <property type="evidence" value="ECO:0007669"/>
    <property type="project" value="InterPro"/>
</dbReference>
<evidence type="ECO:0000256" key="5">
    <source>
        <dbReference type="ARBA" id="ARBA00022605"/>
    </source>
</evidence>
<dbReference type="InterPro" id="IPR001451">
    <property type="entry name" value="Hexapep"/>
</dbReference>
<accession>A0A7Z2ZPB7</accession>
<evidence type="ECO:0000256" key="8">
    <source>
        <dbReference type="ARBA" id="ARBA00023315"/>
    </source>
</evidence>
<name>A0A7Z2ZPB7_9BACL</name>
<dbReference type="UniPathway" id="UPA00136">
    <property type="reaction ID" value="UER00199"/>
</dbReference>
<dbReference type="InterPro" id="IPR011004">
    <property type="entry name" value="Trimer_LpxA-like_sf"/>
</dbReference>
<dbReference type="GO" id="GO:0009001">
    <property type="term" value="F:serine O-acetyltransferase activity"/>
    <property type="evidence" value="ECO:0007669"/>
    <property type="project" value="UniProtKB-EC"/>
</dbReference>
<keyword evidence="8 10" id="KW-0012">Acyltransferase</keyword>
<protein>
    <recommendedName>
        <fullName evidence="4 10">Serine acetyltransferase</fullName>
        <ecNumber evidence="3 10">2.3.1.30</ecNumber>
    </recommendedName>
</protein>
<comment type="catalytic activity">
    <reaction evidence="9 10">
        <text>L-serine + acetyl-CoA = O-acetyl-L-serine + CoA</text>
        <dbReference type="Rhea" id="RHEA:24560"/>
        <dbReference type="ChEBI" id="CHEBI:33384"/>
        <dbReference type="ChEBI" id="CHEBI:57287"/>
        <dbReference type="ChEBI" id="CHEBI:57288"/>
        <dbReference type="ChEBI" id="CHEBI:58340"/>
        <dbReference type="EC" id="2.3.1.30"/>
    </reaction>
</comment>
<dbReference type="AlphaFoldDB" id="A0A7Z2ZPB7"/>
<organism evidence="11 12">
    <name type="scientific">Cohnella herbarum</name>
    <dbReference type="NCBI Taxonomy" id="2728023"/>
    <lineage>
        <taxon>Bacteria</taxon>
        <taxon>Bacillati</taxon>
        <taxon>Bacillota</taxon>
        <taxon>Bacilli</taxon>
        <taxon>Bacillales</taxon>
        <taxon>Paenibacillaceae</taxon>
        <taxon>Cohnella</taxon>
    </lineage>
</organism>